<dbReference type="InterPro" id="IPR021109">
    <property type="entry name" value="Peptidase_aspartic_dom_sf"/>
</dbReference>
<dbReference type="GO" id="GO:0004519">
    <property type="term" value="F:endonuclease activity"/>
    <property type="evidence" value="ECO:0007669"/>
    <property type="project" value="UniProtKB-KW"/>
</dbReference>
<dbReference type="InterPro" id="IPR041577">
    <property type="entry name" value="RT_RNaseH_2"/>
</dbReference>
<dbReference type="InterPro" id="IPR050951">
    <property type="entry name" value="Retrovirus_Pol_polyprotein"/>
</dbReference>
<keyword evidence="2" id="KW-0548">Nucleotidyltransferase</keyword>
<dbReference type="InterPro" id="IPR001995">
    <property type="entry name" value="Peptidase_A2_cat"/>
</dbReference>
<keyword evidence="4" id="KW-0255">Endonuclease</keyword>
<dbReference type="Pfam" id="PF17919">
    <property type="entry name" value="RT_RNaseH_2"/>
    <property type="match status" value="1"/>
</dbReference>
<evidence type="ECO:0000256" key="4">
    <source>
        <dbReference type="ARBA" id="ARBA00022759"/>
    </source>
</evidence>
<feature type="compositionally biased region" description="Basic and acidic residues" evidence="10">
    <location>
        <begin position="701"/>
        <end position="712"/>
    </location>
</feature>
<feature type="region of interest" description="Disordered" evidence="10">
    <location>
        <begin position="527"/>
        <end position="554"/>
    </location>
</feature>
<feature type="domain" description="Peptidase A2" evidence="11">
    <location>
        <begin position="75"/>
        <end position="115"/>
    </location>
</feature>
<evidence type="ECO:0000256" key="7">
    <source>
        <dbReference type="ARBA" id="ARBA00022884"/>
    </source>
</evidence>
<dbReference type="FunFam" id="3.30.70.270:FF:000020">
    <property type="entry name" value="Transposon Tf2-6 polyprotein-like Protein"/>
    <property type="match status" value="1"/>
</dbReference>
<dbReference type="GO" id="GO:0006508">
    <property type="term" value="P:proteolysis"/>
    <property type="evidence" value="ECO:0007669"/>
    <property type="project" value="InterPro"/>
</dbReference>
<name>A0A2G8LQ27_STIJA</name>
<dbReference type="CDD" id="cd09274">
    <property type="entry name" value="RNase_HI_RT_Ty3"/>
    <property type="match status" value="1"/>
</dbReference>
<dbReference type="SUPFAM" id="SSF56672">
    <property type="entry name" value="DNA/RNA polymerases"/>
    <property type="match status" value="1"/>
</dbReference>
<evidence type="ECO:0000256" key="10">
    <source>
        <dbReference type="SAM" id="MobiDB-lite"/>
    </source>
</evidence>
<dbReference type="InterPro" id="IPR001969">
    <property type="entry name" value="Aspartic_peptidase_AS"/>
</dbReference>
<keyword evidence="9" id="KW-0511">Multifunctional enzyme</keyword>
<dbReference type="CDD" id="cd01647">
    <property type="entry name" value="RT_LTR"/>
    <property type="match status" value="1"/>
</dbReference>
<keyword evidence="8" id="KW-0229">DNA integration</keyword>
<dbReference type="GO" id="GO:0016779">
    <property type="term" value="F:nucleotidyltransferase activity"/>
    <property type="evidence" value="ECO:0007669"/>
    <property type="project" value="UniProtKB-KW"/>
</dbReference>
<dbReference type="OrthoDB" id="115435at2759"/>
<keyword evidence="6" id="KW-0460">Magnesium</keyword>
<evidence type="ECO:0000256" key="1">
    <source>
        <dbReference type="ARBA" id="ARBA00022679"/>
    </source>
</evidence>
<dbReference type="CDD" id="cd00303">
    <property type="entry name" value="retropepsin_like"/>
    <property type="match status" value="1"/>
</dbReference>
<dbReference type="GO" id="GO:0003723">
    <property type="term" value="F:RNA binding"/>
    <property type="evidence" value="ECO:0007669"/>
    <property type="project" value="UniProtKB-KW"/>
</dbReference>
<dbReference type="Gene3D" id="3.30.70.270">
    <property type="match status" value="2"/>
</dbReference>
<dbReference type="Pfam" id="PF00078">
    <property type="entry name" value="RVT_1"/>
    <property type="match status" value="1"/>
</dbReference>
<gene>
    <name evidence="12" type="ORF">BSL78_00755</name>
</gene>
<sequence>MPETPQCRTGAAKASREIATTLGKRGRASPQGQRGAPSVNILSHSHSGSVSTSGIPTGLVGDAPTTSVLLDGQECEALLDTGSQVTCVAKSFYERRLPHSKLHPLSELGLTGAGGHVVPTWGISVSPSPLPEVMQGRGVRVSKEYREIEFVPANGTIDITCGIRNPLGIEVDVLVEVIPACQGAHVPPCLNKLAKWHLPIKLTPPGQRTKTIALRSERFTDHDEWKQRFIDVLTRHQNAFSNDDLDIGCTSAVKHQIRLTDDSPFRQKSRRISPADFEDTRRHLQDLLTKGIIRESSSPYASPIVLVRKRTTDIRLTVDYRLLNSRTVVTSTTYRIEDTFHSLSGAACLLPGSEVWVLPDRDGRSRQSQNCVLVSPGFYEFNRMPQVICNAPATFQRLMEKCMGDMAFTDVLVYLDDLLVFSRTLEEHVQKLDKVLTRLEEFGLRLNPDKCQFVHPSVKCLGHVISAGGVQTDPDKISAVTTWPRPQNVRELKSFLGFSGYYRRFIQHYSRIAKPLNDLSRLYEPVRKGRKGRPKSPQNQPGPRPSPDTPFGDKWDQQCQEAFEMLIQRLTTAPTLLFADYSAPFVLHTDASTSGLGAALYQQNNGRLQPVAYASRGLSKSEANYPAHKLEFLALKWAVTDKFSDYLYGNHFTVLTDNNPLTYVLTTAKLDATGHRWLAALATFDFDIKYKPGKQNQDADGLSRRPQEPPPR</sequence>
<feature type="region of interest" description="Disordered" evidence="10">
    <location>
        <begin position="692"/>
        <end position="712"/>
    </location>
</feature>
<comment type="caution">
    <text evidence="12">The sequence shown here is derived from an EMBL/GenBank/DDBJ whole genome shotgun (WGS) entry which is preliminary data.</text>
</comment>
<evidence type="ECO:0000256" key="5">
    <source>
        <dbReference type="ARBA" id="ARBA00022801"/>
    </source>
</evidence>
<evidence type="ECO:0000256" key="2">
    <source>
        <dbReference type="ARBA" id="ARBA00022695"/>
    </source>
</evidence>
<evidence type="ECO:0000256" key="6">
    <source>
        <dbReference type="ARBA" id="ARBA00022842"/>
    </source>
</evidence>
<reference evidence="12 13" key="1">
    <citation type="journal article" date="2017" name="PLoS Biol.">
        <title>The sea cucumber genome provides insights into morphological evolution and visceral regeneration.</title>
        <authorList>
            <person name="Zhang X."/>
            <person name="Sun L."/>
            <person name="Yuan J."/>
            <person name="Sun Y."/>
            <person name="Gao Y."/>
            <person name="Zhang L."/>
            <person name="Li S."/>
            <person name="Dai H."/>
            <person name="Hamel J.F."/>
            <person name="Liu C."/>
            <person name="Yu Y."/>
            <person name="Liu S."/>
            <person name="Lin W."/>
            <person name="Guo K."/>
            <person name="Jin S."/>
            <person name="Xu P."/>
            <person name="Storey K.B."/>
            <person name="Huan P."/>
            <person name="Zhang T."/>
            <person name="Zhou Y."/>
            <person name="Zhang J."/>
            <person name="Lin C."/>
            <person name="Li X."/>
            <person name="Xing L."/>
            <person name="Huo D."/>
            <person name="Sun M."/>
            <person name="Wang L."/>
            <person name="Mercier A."/>
            <person name="Li F."/>
            <person name="Yang H."/>
            <person name="Xiang J."/>
        </authorList>
    </citation>
    <scope>NUCLEOTIDE SEQUENCE [LARGE SCALE GENOMIC DNA]</scope>
    <source>
        <strain evidence="12">Shaxun</strain>
        <tissue evidence="12">Muscle</tissue>
    </source>
</reference>
<dbReference type="PROSITE" id="PS50175">
    <property type="entry name" value="ASP_PROT_RETROV"/>
    <property type="match status" value="1"/>
</dbReference>
<dbReference type="Proteomes" id="UP000230750">
    <property type="component" value="Unassembled WGS sequence"/>
</dbReference>
<evidence type="ECO:0000256" key="8">
    <source>
        <dbReference type="ARBA" id="ARBA00022908"/>
    </source>
</evidence>
<evidence type="ECO:0000256" key="9">
    <source>
        <dbReference type="ARBA" id="ARBA00023268"/>
    </source>
</evidence>
<dbReference type="PANTHER" id="PTHR37984">
    <property type="entry name" value="PROTEIN CBG26694"/>
    <property type="match status" value="1"/>
</dbReference>
<accession>A0A2G8LQ27</accession>
<dbReference type="AlphaFoldDB" id="A0A2G8LQ27"/>
<keyword evidence="3" id="KW-0540">Nuclease</keyword>
<proteinExistence type="predicted"/>
<dbReference type="InterPro" id="IPR043128">
    <property type="entry name" value="Rev_trsase/Diguanyl_cyclase"/>
</dbReference>
<protein>
    <submittedName>
        <fullName evidence="12">Septin-8-A</fullName>
    </submittedName>
</protein>
<evidence type="ECO:0000256" key="3">
    <source>
        <dbReference type="ARBA" id="ARBA00022722"/>
    </source>
</evidence>
<keyword evidence="13" id="KW-1185">Reference proteome</keyword>
<dbReference type="EMBL" id="MRZV01000014">
    <property type="protein sequence ID" value="PIK62324.1"/>
    <property type="molecule type" value="Genomic_DNA"/>
</dbReference>
<dbReference type="SUPFAM" id="SSF50630">
    <property type="entry name" value="Acid proteases"/>
    <property type="match status" value="1"/>
</dbReference>
<keyword evidence="5" id="KW-0378">Hydrolase</keyword>
<evidence type="ECO:0000313" key="12">
    <source>
        <dbReference type="EMBL" id="PIK62324.1"/>
    </source>
</evidence>
<dbReference type="Gene3D" id="3.10.10.10">
    <property type="entry name" value="HIV Type 1 Reverse Transcriptase, subunit A, domain 1"/>
    <property type="match status" value="1"/>
</dbReference>
<feature type="compositionally biased region" description="Low complexity" evidence="10">
    <location>
        <begin position="43"/>
        <end position="54"/>
    </location>
</feature>
<dbReference type="FunFam" id="3.30.70.270:FF:000003">
    <property type="entry name" value="Transposon Ty3-G Gag-Pol polyprotein"/>
    <property type="match status" value="1"/>
</dbReference>
<dbReference type="PROSITE" id="PS00141">
    <property type="entry name" value="ASP_PROTEASE"/>
    <property type="match status" value="1"/>
</dbReference>
<organism evidence="12 13">
    <name type="scientific">Stichopus japonicus</name>
    <name type="common">Sea cucumber</name>
    <dbReference type="NCBI Taxonomy" id="307972"/>
    <lineage>
        <taxon>Eukaryota</taxon>
        <taxon>Metazoa</taxon>
        <taxon>Echinodermata</taxon>
        <taxon>Eleutherozoa</taxon>
        <taxon>Echinozoa</taxon>
        <taxon>Holothuroidea</taxon>
        <taxon>Aspidochirotacea</taxon>
        <taxon>Aspidochirotida</taxon>
        <taxon>Stichopodidae</taxon>
        <taxon>Apostichopus</taxon>
    </lineage>
</organism>
<dbReference type="InterPro" id="IPR043502">
    <property type="entry name" value="DNA/RNA_pol_sf"/>
</dbReference>
<keyword evidence="7" id="KW-0694">RNA-binding</keyword>
<dbReference type="GO" id="GO:0004190">
    <property type="term" value="F:aspartic-type endopeptidase activity"/>
    <property type="evidence" value="ECO:0007669"/>
    <property type="project" value="InterPro"/>
</dbReference>
<evidence type="ECO:0000313" key="13">
    <source>
        <dbReference type="Proteomes" id="UP000230750"/>
    </source>
</evidence>
<dbReference type="FunFam" id="3.10.20.370:FF:000001">
    <property type="entry name" value="Retrovirus-related Pol polyprotein from transposon 17.6-like protein"/>
    <property type="match status" value="1"/>
</dbReference>
<dbReference type="InterPro" id="IPR000477">
    <property type="entry name" value="RT_dom"/>
</dbReference>
<feature type="region of interest" description="Disordered" evidence="10">
    <location>
        <begin position="22"/>
        <end position="58"/>
    </location>
</feature>
<keyword evidence="1" id="KW-0808">Transferase</keyword>
<dbReference type="GO" id="GO:0015074">
    <property type="term" value="P:DNA integration"/>
    <property type="evidence" value="ECO:0007669"/>
    <property type="project" value="UniProtKB-KW"/>
</dbReference>
<dbReference type="PANTHER" id="PTHR37984:SF5">
    <property type="entry name" value="PROTEIN NYNRIN-LIKE"/>
    <property type="match status" value="1"/>
</dbReference>
<dbReference type="Gene3D" id="3.10.20.370">
    <property type="match status" value="1"/>
</dbReference>
<evidence type="ECO:0000259" key="11">
    <source>
        <dbReference type="PROSITE" id="PS50175"/>
    </source>
</evidence>